<accession>W9ARK3</accession>
<reference evidence="8" key="1">
    <citation type="submission" date="2014-03" db="EMBL/GenBank/DDBJ databases">
        <title>Draft Genome Sequence of Mycobacterium cosmeticum DSM 44829.</title>
        <authorList>
            <person name="Croce O."/>
            <person name="Robert C."/>
            <person name="Raoult D."/>
            <person name="Drancourt M."/>
        </authorList>
    </citation>
    <scope>NUCLEOTIDE SEQUENCE [LARGE SCALE GENOMIC DNA]</scope>
    <source>
        <strain evidence="8">DSM 44829</strain>
    </source>
</reference>
<feature type="signal peptide" evidence="6">
    <location>
        <begin position="1"/>
        <end position="36"/>
    </location>
</feature>
<dbReference type="Pfam" id="PF00877">
    <property type="entry name" value="NLPC_P60"/>
    <property type="match status" value="1"/>
</dbReference>
<feature type="chain" id="PRO_5004918361" evidence="6">
    <location>
        <begin position="37"/>
        <end position="357"/>
    </location>
</feature>
<dbReference type="RefSeq" id="WP_051561552.1">
    <property type="nucleotide sequence ID" value="NZ_CCBB010000001.1"/>
</dbReference>
<evidence type="ECO:0000256" key="4">
    <source>
        <dbReference type="ARBA" id="ARBA00022807"/>
    </source>
</evidence>
<dbReference type="STRING" id="258533.BN977_02917"/>
<keyword evidence="5" id="KW-0175">Coiled coil</keyword>
<evidence type="ECO:0000259" key="7">
    <source>
        <dbReference type="PROSITE" id="PS51935"/>
    </source>
</evidence>
<feature type="domain" description="NlpC/P60" evidence="7">
    <location>
        <begin position="243"/>
        <end position="357"/>
    </location>
</feature>
<gene>
    <name evidence="8" type="ORF">BN977_02917</name>
</gene>
<dbReference type="SUPFAM" id="SSF54001">
    <property type="entry name" value="Cysteine proteinases"/>
    <property type="match status" value="1"/>
</dbReference>
<dbReference type="AlphaFoldDB" id="W9ARK3"/>
<keyword evidence="9" id="KW-1185">Reference proteome</keyword>
<evidence type="ECO:0000256" key="6">
    <source>
        <dbReference type="SAM" id="SignalP"/>
    </source>
</evidence>
<evidence type="ECO:0000256" key="5">
    <source>
        <dbReference type="SAM" id="Coils"/>
    </source>
</evidence>
<dbReference type="EMBL" id="CCBB010000001">
    <property type="protein sequence ID" value="CDO08098.1"/>
    <property type="molecule type" value="Genomic_DNA"/>
</dbReference>
<dbReference type="InterPro" id="IPR000064">
    <property type="entry name" value="NLP_P60_dom"/>
</dbReference>
<dbReference type="GO" id="GO:0008234">
    <property type="term" value="F:cysteine-type peptidase activity"/>
    <property type="evidence" value="ECO:0007669"/>
    <property type="project" value="UniProtKB-KW"/>
</dbReference>
<dbReference type="OrthoDB" id="5177647at2"/>
<dbReference type="PANTHER" id="PTHR47359">
    <property type="entry name" value="PEPTIDOGLYCAN DL-ENDOPEPTIDASE CWLO"/>
    <property type="match status" value="1"/>
</dbReference>
<feature type="coiled-coil region" evidence="5">
    <location>
        <begin position="39"/>
        <end position="66"/>
    </location>
</feature>
<dbReference type="PROSITE" id="PS51935">
    <property type="entry name" value="NLPC_P60"/>
    <property type="match status" value="1"/>
</dbReference>
<sequence>MPRRRIRAVSRSRWGSSCALALVISILFSGAATVHADPAADALARMNELSREAERLTEQMYAAEIDVESKVAAQRAADERHRIDLDAAASADAVLTGYQVAVDEAAAASYMTGSASTLSTFLVATSPQRMIDDLSLRTLMADQMSERMTAYRAAITTARAAAVTSQQSAEQARTAAAAAAAVRADLQAKQGRVKDQIAVVETQYRALTPQQQAVLADPGPTPPAAPDPAILALADTGTDTQIRTGASNVVQAALSRIGSPYSWGASGPAAFDCSGLIKWAFLQGGKSLPRSSQALAAGGEPVSVESLQPGDIVTFYPDASHAGIYIGQGNMVHASTYGTPVTVAPISSAPIYNARRY</sequence>
<dbReference type="InterPro" id="IPR051794">
    <property type="entry name" value="PG_Endopeptidase_C40"/>
</dbReference>
<evidence type="ECO:0000256" key="2">
    <source>
        <dbReference type="ARBA" id="ARBA00022670"/>
    </source>
</evidence>
<evidence type="ECO:0000313" key="9">
    <source>
        <dbReference type="Proteomes" id="UP000028870"/>
    </source>
</evidence>
<evidence type="ECO:0000313" key="8">
    <source>
        <dbReference type="EMBL" id="CDO08098.1"/>
    </source>
</evidence>
<keyword evidence="2" id="KW-0645">Protease</keyword>
<keyword evidence="3" id="KW-0378">Hydrolase</keyword>
<name>W9ARK3_MYCCO</name>
<comment type="similarity">
    <text evidence="1">Belongs to the peptidase C40 family.</text>
</comment>
<proteinExistence type="inferred from homology"/>
<dbReference type="Gene3D" id="3.90.1720.10">
    <property type="entry name" value="endopeptidase domain like (from Nostoc punctiforme)"/>
    <property type="match status" value="1"/>
</dbReference>
<dbReference type="Proteomes" id="UP000028870">
    <property type="component" value="Unassembled WGS sequence"/>
</dbReference>
<dbReference type="InterPro" id="IPR038765">
    <property type="entry name" value="Papain-like_cys_pep_sf"/>
</dbReference>
<dbReference type="NCBIfam" id="NF038345">
    <property type="entry name" value="wall_hydro_RipC"/>
    <property type="match status" value="1"/>
</dbReference>
<reference evidence="8" key="2">
    <citation type="submission" date="2014-03" db="EMBL/GenBank/DDBJ databases">
        <authorList>
            <person name="Urmite Genomes"/>
        </authorList>
    </citation>
    <scope>NUCLEOTIDE SEQUENCE</scope>
    <source>
        <strain evidence="8">DSM 44829</strain>
    </source>
</reference>
<dbReference type="PANTHER" id="PTHR47359:SF3">
    <property type="entry name" value="NLP_P60 DOMAIN-CONTAINING PROTEIN-RELATED"/>
    <property type="match status" value="1"/>
</dbReference>
<dbReference type="GO" id="GO:0006508">
    <property type="term" value="P:proteolysis"/>
    <property type="evidence" value="ECO:0007669"/>
    <property type="project" value="UniProtKB-KW"/>
</dbReference>
<keyword evidence="4" id="KW-0788">Thiol protease</keyword>
<keyword evidence="6" id="KW-0732">Signal</keyword>
<evidence type="ECO:0000256" key="1">
    <source>
        <dbReference type="ARBA" id="ARBA00007074"/>
    </source>
</evidence>
<dbReference type="eggNOG" id="COG0791">
    <property type="taxonomic scope" value="Bacteria"/>
</dbReference>
<protein>
    <submittedName>
        <fullName evidence="8">NLP/P60 protein</fullName>
    </submittedName>
</protein>
<evidence type="ECO:0000256" key="3">
    <source>
        <dbReference type="ARBA" id="ARBA00022801"/>
    </source>
</evidence>
<organism evidence="8 9">
    <name type="scientific">Mycolicibacterium cosmeticum</name>
    <dbReference type="NCBI Taxonomy" id="258533"/>
    <lineage>
        <taxon>Bacteria</taxon>
        <taxon>Bacillati</taxon>
        <taxon>Actinomycetota</taxon>
        <taxon>Actinomycetes</taxon>
        <taxon>Mycobacteriales</taxon>
        <taxon>Mycobacteriaceae</taxon>
        <taxon>Mycolicibacterium</taxon>
    </lineage>
</organism>
<comment type="caution">
    <text evidence="8">The sequence shown here is derived from an EMBL/GenBank/DDBJ whole genome shotgun (WGS) entry which is preliminary data.</text>
</comment>